<dbReference type="NCBIfam" id="NF004689">
    <property type="entry name" value="PRK06031.1"/>
    <property type="match status" value="1"/>
</dbReference>
<protein>
    <submittedName>
        <fullName evidence="2">Phosphoribosyltransferase</fullName>
    </submittedName>
</protein>
<evidence type="ECO:0000313" key="3">
    <source>
        <dbReference type="Proteomes" id="UP000664399"/>
    </source>
</evidence>
<dbReference type="EMBL" id="JAFVMG010000015">
    <property type="protein sequence ID" value="MBO1329200.1"/>
    <property type="molecule type" value="Genomic_DNA"/>
</dbReference>
<evidence type="ECO:0000259" key="1">
    <source>
        <dbReference type="Pfam" id="PF00156"/>
    </source>
</evidence>
<reference evidence="2 3" key="1">
    <citation type="submission" date="2021-03" db="EMBL/GenBank/DDBJ databases">
        <title>The complete genome sequence of Acetobacter suratthaniensis TBRC 1719.</title>
        <authorList>
            <person name="Charoenyingcharoen P."/>
            <person name="Yukphan P."/>
        </authorList>
    </citation>
    <scope>NUCLEOTIDE SEQUENCE [LARGE SCALE GENOMIC DNA]</scope>
    <source>
        <strain evidence="2 3">TBRC 1719</strain>
    </source>
</reference>
<organism evidence="2 3">
    <name type="scientific">Acetobacter suratthaniensis</name>
    <dbReference type="NCBI Taxonomy" id="1502841"/>
    <lineage>
        <taxon>Bacteria</taxon>
        <taxon>Pseudomonadati</taxon>
        <taxon>Pseudomonadota</taxon>
        <taxon>Alphaproteobacteria</taxon>
        <taxon>Acetobacterales</taxon>
        <taxon>Acetobacteraceae</taxon>
        <taxon>Acetobacter</taxon>
    </lineage>
</organism>
<dbReference type="Proteomes" id="UP000664399">
    <property type="component" value="Unassembled WGS sequence"/>
</dbReference>
<dbReference type="RefSeq" id="WP_207855060.1">
    <property type="nucleotide sequence ID" value="NZ_JAFVMG010000015.1"/>
</dbReference>
<gene>
    <name evidence="2" type="ORF">J2D75_12035</name>
</gene>
<dbReference type="PANTHER" id="PTHR43218">
    <property type="entry name" value="PHOSPHORIBOSYLTRANSFERASE-RELATED"/>
    <property type="match status" value="1"/>
</dbReference>
<comment type="caution">
    <text evidence="2">The sequence shown here is derived from an EMBL/GenBank/DDBJ whole genome shotgun (WGS) entry which is preliminary data.</text>
</comment>
<dbReference type="SUPFAM" id="SSF53271">
    <property type="entry name" value="PRTase-like"/>
    <property type="match status" value="1"/>
</dbReference>
<dbReference type="GO" id="GO:0016757">
    <property type="term" value="F:glycosyltransferase activity"/>
    <property type="evidence" value="ECO:0007669"/>
    <property type="project" value="UniProtKB-KW"/>
</dbReference>
<sequence>MTSKLHYQNRGSYGDKIIPAADMPSLPPPPYTNSFPVKLPDGDWAELPFLALPEDFNTAIAYLCITENSFDLEDRLSTAMADLARPLAPDIVVGMPTLGMVLAASVAKKLGHPYYVPLSYSRKFWFEDELSTPVVSITSPLKPKTVFIDPRMLSRLEGKRILLVEDVISTGGTVLAELELMKKLGGTVVGVITAIKETNVWQKTLGDASPDYPALVHAPISCPLFRKVTGGWAPDMSTMPD</sequence>
<accession>A0ABS3LP92</accession>
<dbReference type="InterPro" id="IPR000836">
    <property type="entry name" value="PRTase_dom"/>
</dbReference>
<dbReference type="CDD" id="cd06223">
    <property type="entry name" value="PRTases_typeI"/>
    <property type="match status" value="1"/>
</dbReference>
<dbReference type="PANTHER" id="PTHR43218:SF1">
    <property type="entry name" value="PHOSPHORIBOSYLTRANSFERASE"/>
    <property type="match status" value="1"/>
</dbReference>
<keyword evidence="3" id="KW-1185">Reference proteome</keyword>
<name>A0ABS3LP92_9PROT</name>
<keyword evidence="2" id="KW-0808">Transferase</keyword>
<dbReference type="Gene3D" id="3.40.50.2020">
    <property type="match status" value="1"/>
</dbReference>
<keyword evidence="2" id="KW-0328">Glycosyltransferase</keyword>
<proteinExistence type="predicted"/>
<dbReference type="InterPro" id="IPR029057">
    <property type="entry name" value="PRTase-like"/>
</dbReference>
<evidence type="ECO:0000313" key="2">
    <source>
        <dbReference type="EMBL" id="MBO1329200.1"/>
    </source>
</evidence>
<dbReference type="Pfam" id="PF00156">
    <property type="entry name" value="Pribosyltran"/>
    <property type="match status" value="1"/>
</dbReference>
<feature type="domain" description="Phosphoribosyltransferase" evidence="1">
    <location>
        <begin position="87"/>
        <end position="196"/>
    </location>
</feature>